<gene>
    <name evidence="1" type="ORF">HNP97_001376</name>
</gene>
<name>A0A7J9S069_METMI</name>
<proteinExistence type="predicted"/>
<protein>
    <submittedName>
        <fullName evidence="1">Copper chaperone CopZ</fullName>
    </submittedName>
</protein>
<organism evidence="1 2">
    <name type="scientific">Methanococcus maripaludis</name>
    <name type="common">Methanococcus deltae</name>
    <dbReference type="NCBI Taxonomy" id="39152"/>
    <lineage>
        <taxon>Archaea</taxon>
        <taxon>Methanobacteriati</taxon>
        <taxon>Methanobacteriota</taxon>
        <taxon>Methanomada group</taxon>
        <taxon>Methanococci</taxon>
        <taxon>Methanococcales</taxon>
        <taxon>Methanococcaceae</taxon>
        <taxon>Methanococcus</taxon>
    </lineage>
</organism>
<sequence length="746" mass="81037">MTRTKIAEGGLKLVLDDKDLKKNLESLKKIESKIEIDSNIEDIIGKMDKLSEVESEVDFQSNIDEILKDIEGIQKTSSDLKIDSNFDDIKKQLDSIKTGDINLDSNADQIRSQIEKIKGDLAEKQTIKADVDVDQTEFTKFKDDISQKFTIKAAITAAGAAVGENTAVEYNDVVKMMKERGLNEDSANDIIKTGLDNGYSLQEIAQTAHFSNKATMDLMAENKENAKEIIAAFVAAERAGAAGADDLSRMVSDLKAQGFSDDETMSILSQVTQKGIENLNTENAEAIREFLPKMKGFEAQDTTQRQYVNAMSQMDITGTDMAGQIGDALYQIALNTQGQDYNEVLKNIKSGSYEDSDTALSELGIDREKYHQLQNYLEGVNLDSNLSESRDYLESISSANEEQRSYMATIIQEIQKLGVESGFMKNAGDIFAAIGGSDVLKTLITAGIGGAAAGKLGSLFNILKGVGTTEAGAAGSSAAGGLASSGALALTGVPAIMAAGGYLGMEYGAKPTIDYLQGMFFDEETVNEGLKAREEAIQKNQEADAQLTEGLLTSLEEMKSELSGAFTETLPAMVEGMDEEWESLKEDVSDSFKQSWENTKAAIWEKVGTPATWGKDMMKEFADGIKEGTVTWVNQAITEVIESIKERLHFTLPDKGPLREVPTWGKDMMEEFAGGMSQGRYYIQKEIDSISPPSSEGSSGSSVGGSQVVNLYYTDNGAYTINGDSDLVEKTRSQKEALQNMLGGRL</sequence>
<accession>A0A7J9S069</accession>
<dbReference type="Proteomes" id="UP000584706">
    <property type="component" value="Unassembled WGS sequence"/>
</dbReference>
<dbReference type="Gene3D" id="1.20.120.20">
    <property type="entry name" value="Apolipoprotein"/>
    <property type="match status" value="1"/>
</dbReference>
<dbReference type="EMBL" id="JACHIQ010000002">
    <property type="protein sequence ID" value="MBB6067866.1"/>
    <property type="molecule type" value="Genomic_DNA"/>
</dbReference>
<dbReference type="RefSeq" id="WP_183546917.1">
    <property type="nucleotide sequence ID" value="NZ_JACHIQ010000002.1"/>
</dbReference>
<dbReference type="AlphaFoldDB" id="A0A7J9S069"/>
<comment type="caution">
    <text evidence="1">The sequence shown here is derived from an EMBL/GenBank/DDBJ whole genome shotgun (WGS) entry which is preliminary data.</text>
</comment>
<evidence type="ECO:0000313" key="2">
    <source>
        <dbReference type="Proteomes" id="UP000584706"/>
    </source>
</evidence>
<reference evidence="1 2" key="1">
    <citation type="submission" date="2020-08" db="EMBL/GenBank/DDBJ databases">
        <title>Genomic Encyclopedia of Type Strains, Phase IV (KMG-V): Genome sequencing to study the core and pangenomes of soil and plant-associated prokaryotes.</title>
        <authorList>
            <person name="Whitman W."/>
        </authorList>
    </citation>
    <scope>NUCLEOTIDE SEQUENCE [LARGE SCALE GENOMIC DNA]</scope>
    <source>
        <strain evidence="1 2">DSM 7078</strain>
    </source>
</reference>
<evidence type="ECO:0000313" key="1">
    <source>
        <dbReference type="EMBL" id="MBB6067866.1"/>
    </source>
</evidence>